<dbReference type="GO" id="GO:0042781">
    <property type="term" value="F:3'-tRNA processing endoribonuclease activity"/>
    <property type="evidence" value="ECO:0007669"/>
    <property type="project" value="InterPro"/>
</dbReference>
<dbReference type="InterPro" id="IPR047151">
    <property type="entry name" value="RNZ2-like"/>
</dbReference>
<organism evidence="8 9">
    <name type="scientific">Rubroshorea leprosula</name>
    <dbReference type="NCBI Taxonomy" id="152421"/>
    <lineage>
        <taxon>Eukaryota</taxon>
        <taxon>Viridiplantae</taxon>
        <taxon>Streptophyta</taxon>
        <taxon>Embryophyta</taxon>
        <taxon>Tracheophyta</taxon>
        <taxon>Spermatophyta</taxon>
        <taxon>Magnoliopsida</taxon>
        <taxon>eudicotyledons</taxon>
        <taxon>Gunneridae</taxon>
        <taxon>Pentapetalae</taxon>
        <taxon>rosids</taxon>
        <taxon>malvids</taxon>
        <taxon>Malvales</taxon>
        <taxon>Dipterocarpaceae</taxon>
        <taxon>Rubroshorea</taxon>
    </lineage>
</organism>
<accession>A0AAV5KRG9</accession>
<dbReference type="GO" id="GO:0046872">
    <property type="term" value="F:metal ion binding"/>
    <property type="evidence" value="ECO:0007669"/>
    <property type="project" value="UniProtKB-KW"/>
</dbReference>
<keyword evidence="2" id="KW-0819">tRNA processing</keyword>
<reference evidence="8 9" key="1">
    <citation type="journal article" date="2021" name="Commun. Biol.">
        <title>The genome of Shorea leprosula (Dipterocarpaceae) highlights the ecological relevance of drought in aseasonal tropical rainforests.</title>
        <authorList>
            <person name="Ng K.K.S."/>
            <person name="Kobayashi M.J."/>
            <person name="Fawcett J.A."/>
            <person name="Hatakeyama M."/>
            <person name="Paape T."/>
            <person name="Ng C.H."/>
            <person name="Ang C.C."/>
            <person name="Tnah L.H."/>
            <person name="Lee C.T."/>
            <person name="Nishiyama T."/>
            <person name="Sese J."/>
            <person name="O'Brien M.J."/>
            <person name="Copetti D."/>
            <person name="Mohd Noor M.I."/>
            <person name="Ong R.C."/>
            <person name="Putra M."/>
            <person name="Sireger I.Z."/>
            <person name="Indrioko S."/>
            <person name="Kosugi Y."/>
            <person name="Izuno A."/>
            <person name="Isagi Y."/>
            <person name="Lee S.L."/>
            <person name="Shimizu K.K."/>
        </authorList>
    </citation>
    <scope>NUCLEOTIDE SEQUENCE [LARGE SCALE GENOMIC DNA]</scope>
    <source>
        <strain evidence="8">214</strain>
    </source>
</reference>
<keyword evidence="3" id="KW-0540">Nuclease</keyword>
<gene>
    <name evidence="8" type="ORF">SLEP1_g36316</name>
</gene>
<proteinExistence type="predicted"/>
<dbReference type="EMBL" id="BPVZ01000074">
    <property type="protein sequence ID" value="GKV27110.1"/>
    <property type="molecule type" value="Genomic_DNA"/>
</dbReference>
<evidence type="ECO:0000256" key="1">
    <source>
        <dbReference type="ARBA" id="ARBA00001947"/>
    </source>
</evidence>
<name>A0AAV5KRG9_9ROSI</name>
<evidence type="ECO:0000313" key="9">
    <source>
        <dbReference type="Proteomes" id="UP001054252"/>
    </source>
</evidence>
<dbReference type="Proteomes" id="UP001054252">
    <property type="component" value="Unassembled WGS sequence"/>
</dbReference>
<keyword evidence="6" id="KW-0378">Hydrolase</keyword>
<keyword evidence="9" id="KW-1185">Reference proteome</keyword>
<comment type="caution">
    <text evidence="8">The sequence shown here is derived from an EMBL/GenBank/DDBJ whole genome shotgun (WGS) entry which is preliminary data.</text>
</comment>
<evidence type="ECO:0000256" key="5">
    <source>
        <dbReference type="ARBA" id="ARBA00022759"/>
    </source>
</evidence>
<evidence type="ECO:0000256" key="2">
    <source>
        <dbReference type="ARBA" id="ARBA00022694"/>
    </source>
</evidence>
<dbReference type="GO" id="GO:1990180">
    <property type="term" value="P:mitochondrial tRNA 3'-end processing"/>
    <property type="evidence" value="ECO:0007669"/>
    <property type="project" value="TreeGrafter"/>
</dbReference>
<keyword evidence="5" id="KW-0255">Endonuclease</keyword>
<evidence type="ECO:0000256" key="4">
    <source>
        <dbReference type="ARBA" id="ARBA00022723"/>
    </source>
</evidence>
<evidence type="ECO:0000256" key="3">
    <source>
        <dbReference type="ARBA" id="ARBA00022722"/>
    </source>
</evidence>
<evidence type="ECO:0000313" key="8">
    <source>
        <dbReference type="EMBL" id="GKV27110.1"/>
    </source>
</evidence>
<dbReference type="PANTHER" id="PTHR12553:SF49">
    <property type="entry name" value="ZINC PHOSPHODIESTERASE ELAC PROTEIN 2"/>
    <property type="match status" value="1"/>
</dbReference>
<keyword evidence="7" id="KW-0862">Zinc</keyword>
<evidence type="ECO:0000256" key="6">
    <source>
        <dbReference type="ARBA" id="ARBA00022801"/>
    </source>
</evidence>
<dbReference type="AlphaFoldDB" id="A0AAV5KRG9"/>
<evidence type="ECO:0000256" key="7">
    <source>
        <dbReference type="ARBA" id="ARBA00022833"/>
    </source>
</evidence>
<protein>
    <submittedName>
        <fullName evidence="8">Uncharacterized protein</fullName>
    </submittedName>
</protein>
<dbReference type="PANTHER" id="PTHR12553">
    <property type="entry name" value="ZINC PHOSPHODIESTERASE ELAC PROTEIN 2"/>
    <property type="match status" value="1"/>
</dbReference>
<sequence>MGEEGMSANIWAPSDLTYLVHAMKSFIPHAAMIHTQSFGPTYAAALPDPSKFADPLVLVNDEFVKKSAVFLCPNHSEEGLPVRPGEMSVIYISELPELTGKFDPKKAVALGLKPGPK</sequence>
<comment type="cofactor">
    <cofactor evidence="1">
        <name>Zn(2+)</name>
        <dbReference type="ChEBI" id="CHEBI:29105"/>
    </cofactor>
</comment>
<dbReference type="GO" id="GO:0005739">
    <property type="term" value="C:mitochondrion"/>
    <property type="evidence" value="ECO:0007669"/>
    <property type="project" value="TreeGrafter"/>
</dbReference>
<keyword evidence="4" id="KW-0479">Metal-binding</keyword>